<dbReference type="InterPro" id="IPR056672">
    <property type="entry name" value="DUF7770"/>
</dbReference>
<protein>
    <recommendedName>
        <fullName evidence="1">DUF7770 domain-containing protein</fullName>
    </recommendedName>
</protein>
<accession>A0A4V6T4Z1</accession>
<sequence>MFKFAPTTTGSVPQTIVTPPVRPPPDLRYSWTVPSAAGAWSSRVAMAVVPLGNTDQGETWSDDATPEDPTFELPVKGGLDISIPNIRDRIQIDRIVLWVKRSRQIDVADRPLGHWGITLVQDTFKNNQRVPMYRISTDLLKPKRLSEHSIQVVFESLGRINWNPRDNKDYLKSPTMACEYKVFAVQPVLLGERLSLSRLIEIIGNAGLLRVRSHGHGSGCRSWASAVLKTLEQTGYVNRTTPLPGRRSENVDNALMSIGIDAADKGCAVPTDAIWKESTVQRYYQAVREYETQKHIAQQGIGPQMLPSQKRHPQT</sequence>
<keyword evidence="3" id="KW-1185">Reference proteome</keyword>
<gene>
    <name evidence="2" type="ORF">K435DRAFT_810252</name>
</gene>
<feature type="domain" description="DUF7770" evidence="1">
    <location>
        <begin position="182"/>
        <end position="241"/>
    </location>
</feature>
<dbReference type="EMBL" id="ML179951">
    <property type="protein sequence ID" value="THU80005.1"/>
    <property type="molecule type" value="Genomic_DNA"/>
</dbReference>
<dbReference type="Pfam" id="PF24968">
    <property type="entry name" value="DUF7770"/>
    <property type="match status" value="1"/>
</dbReference>
<proteinExistence type="predicted"/>
<organism evidence="2 3">
    <name type="scientific">Dendrothele bispora (strain CBS 962.96)</name>
    <dbReference type="NCBI Taxonomy" id="1314807"/>
    <lineage>
        <taxon>Eukaryota</taxon>
        <taxon>Fungi</taxon>
        <taxon>Dikarya</taxon>
        <taxon>Basidiomycota</taxon>
        <taxon>Agaricomycotina</taxon>
        <taxon>Agaricomycetes</taxon>
        <taxon>Agaricomycetidae</taxon>
        <taxon>Agaricales</taxon>
        <taxon>Agaricales incertae sedis</taxon>
        <taxon>Dendrothele</taxon>
    </lineage>
</organism>
<name>A0A4V6T4Z1_DENBC</name>
<evidence type="ECO:0000313" key="2">
    <source>
        <dbReference type="EMBL" id="THU80005.1"/>
    </source>
</evidence>
<reference evidence="2 3" key="1">
    <citation type="journal article" date="2019" name="Nat. Ecol. Evol.">
        <title>Megaphylogeny resolves global patterns of mushroom evolution.</title>
        <authorList>
            <person name="Varga T."/>
            <person name="Krizsan K."/>
            <person name="Foldi C."/>
            <person name="Dima B."/>
            <person name="Sanchez-Garcia M."/>
            <person name="Sanchez-Ramirez S."/>
            <person name="Szollosi G.J."/>
            <person name="Szarkandi J.G."/>
            <person name="Papp V."/>
            <person name="Albert L."/>
            <person name="Andreopoulos W."/>
            <person name="Angelini C."/>
            <person name="Antonin V."/>
            <person name="Barry K.W."/>
            <person name="Bougher N.L."/>
            <person name="Buchanan P."/>
            <person name="Buyck B."/>
            <person name="Bense V."/>
            <person name="Catcheside P."/>
            <person name="Chovatia M."/>
            <person name="Cooper J."/>
            <person name="Damon W."/>
            <person name="Desjardin D."/>
            <person name="Finy P."/>
            <person name="Geml J."/>
            <person name="Haridas S."/>
            <person name="Hughes K."/>
            <person name="Justo A."/>
            <person name="Karasinski D."/>
            <person name="Kautmanova I."/>
            <person name="Kiss B."/>
            <person name="Kocsube S."/>
            <person name="Kotiranta H."/>
            <person name="LaButti K.M."/>
            <person name="Lechner B.E."/>
            <person name="Liimatainen K."/>
            <person name="Lipzen A."/>
            <person name="Lukacs Z."/>
            <person name="Mihaltcheva S."/>
            <person name="Morgado L.N."/>
            <person name="Niskanen T."/>
            <person name="Noordeloos M.E."/>
            <person name="Ohm R.A."/>
            <person name="Ortiz-Santana B."/>
            <person name="Ovrebo C."/>
            <person name="Racz N."/>
            <person name="Riley R."/>
            <person name="Savchenko A."/>
            <person name="Shiryaev A."/>
            <person name="Soop K."/>
            <person name="Spirin V."/>
            <person name="Szebenyi C."/>
            <person name="Tomsovsky M."/>
            <person name="Tulloss R.E."/>
            <person name="Uehling J."/>
            <person name="Grigoriev I.V."/>
            <person name="Vagvolgyi C."/>
            <person name="Papp T."/>
            <person name="Martin F.M."/>
            <person name="Miettinen O."/>
            <person name="Hibbett D.S."/>
            <person name="Nagy L.G."/>
        </authorList>
    </citation>
    <scope>NUCLEOTIDE SEQUENCE [LARGE SCALE GENOMIC DNA]</scope>
    <source>
        <strain evidence="2 3">CBS 962.96</strain>
    </source>
</reference>
<dbReference type="Proteomes" id="UP000297245">
    <property type="component" value="Unassembled WGS sequence"/>
</dbReference>
<dbReference type="AlphaFoldDB" id="A0A4V6T4Z1"/>
<evidence type="ECO:0000259" key="1">
    <source>
        <dbReference type="Pfam" id="PF24968"/>
    </source>
</evidence>
<evidence type="ECO:0000313" key="3">
    <source>
        <dbReference type="Proteomes" id="UP000297245"/>
    </source>
</evidence>